<dbReference type="EMBL" id="VTWU01000003">
    <property type="protein sequence ID" value="KAA9333397.1"/>
    <property type="molecule type" value="Genomic_DNA"/>
</dbReference>
<organism evidence="1 2">
    <name type="scientific">Hymenobacter busanensis</name>
    <dbReference type="NCBI Taxonomy" id="2607656"/>
    <lineage>
        <taxon>Bacteria</taxon>
        <taxon>Pseudomonadati</taxon>
        <taxon>Bacteroidota</taxon>
        <taxon>Cytophagia</taxon>
        <taxon>Cytophagales</taxon>
        <taxon>Hymenobacteraceae</taxon>
        <taxon>Hymenobacter</taxon>
    </lineage>
</organism>
<reference evidence="1 2" key="1">
    <citation type="submission" date="2019-09" db="EMBL/GenBank/DDBJ databases">
        <title>Genome sequence of Hymenobacter sp. M3.</title>
        <authorList>
            <person name="Srinivasan S."/>
        </authorList>
    </citation>
    <scope>NUCLEOTIDE SEQUENCE [LARGE SCALE GENOMIC DNA]</scope>
    <source>
        <strain evidence="1 2">M3</strain>
    </source>
</reference>
<accession>A0A7L4ZYB1</accession>
<proteinExistence type="predicted"/>
<gene>
    <name evidence="1" type="ORF">F0P96_10535</name>
</gene>
<protein>
    <submittedName>
        <fullName evidence="1">Uncharacterized protein</fullName>
    </submittedName>
</protein>
<sequence>MSKTPSRPGLSNKSEAELRAIHLEEVGSEAAPELDTREKLTEAIKAHRDANPVGTEETAAPAAKGREALVSKRHKETGLVQELPQATWDLIGKEVEQYESVVSKPSDLK</sequence>
<name>A0A7L4ZYB1_9BACT</name>
<comment type="caution">
    <text evidence="1">The sequence shown here is derived from an EMBL/GenBank/DDBJ whole genome shotgun (WGS) entry which is preliminary data.</text>
</comment>
<dbReference type="RefSeq" id="WP_151078818.1">
    <property type="nucleotide sequence ID" value="NZ_CP047647.1"/>
</dbReference>
<evidence type="ECO:0000313" key="1">
    <source>
        <dbReference type="EMBL" id="KAA9333397.1"/>
    </source>
</evidence>
<dbReference type="Proteomes" id="UP000326380">
    <property type="component" value="Unassembled WGS sequence"/>
</dbReference>
<keyword evidence="2" id="KW-1185">Reference proteome</keyword>
<dbReference type="AlphaFoldDB" id="A0A7L4ZYB1"/>
<evidence type="ECO:0000313" key="2">
    <source>
        <dbReference type="Proteomes" id="UP000326380"/>
    </source>
</evidence>